<dbReference type="Proteomes" id="UP000066487">
    <property type="component" value="Chromosome"/>
</dbReference>
<dbReference type="InterPro" id="IPR018060">
    <property type="entry name" value="HTH_AraC"/>
</dbReference>
<dbReference type="OrthoDB" id="9783876at2"/>
<keyword evidence="3" id="KW-0804">Transcription</keyword>
<reference evidence="5 6" key="2">
    <citation type="journal article" date="2018" name="Nature">
        <title>Mutant phenotypes for thousands of bacterial genes of unknown function.</title>
        <authorList>
            <person name="Price M.N."/>
            <person name="Wetmore K.M."/>
            <person name="Waters R.J."/>
            <person name="Callaghan M."/>
            <person name="Ray J."/>
            <person name="Liu H."/>
            <person name="Kuehl J.V."/>
            <person name="Melnyk R.A."/>
            <person name="Lamson J.S."/>
            <person name="Suh Y."/>
            <person name="Carlson H.K."/>
            <person name="Esquivel Z."/>
            <person name="Sadeeshkumar H."/>
            <person name="Chakraborty R."/>
            <person name="Zane G.M."/>
            <person name="Rubin B.E."/>
            <person name="Wall J.D."/>
            <person name="Visel A."/>
            <person name="Bristow J."/>
            <person name="Blow M.J."/>
            <person name="Arkin A.P."/>
            <person name="Deutschbauer A.M."/>
        </authorList>
    </citation>
    <scope>NUCLEOTIDE SEQUENCE [LARGE SCALE GENOMIC DNA]</scope>
    <source>
        <strain evidence="5 6">FW300-N2E3</strain>
    </source>
</reference>
<dbReference type="GO" id="GO:0009893">
    <property type="term" value="P:positive regulation of metabolic process"/>
    <property type="evidence" value="ECO:0007669"/>
    <property type="project" value="UniProtKB-ARBA"/>
</dbReference>
<gene>
    <name evidence="5" type="ORF">AO353_24290</name>
</gene>
<evidence type="ECO:0000256" key="3">
    <source>
        <dbReference type="ARBA" id="ARBA00023163"/>
    </source>
</evidence>
<dbReference type="InterPro" id="IPR020449">
    <property type="entry name" value="Tscrpt_reg_AraC-type_HTH"/>
</dbReference>
<sequence>MSMTYAYDSYRTLHIITRPGVGTAGVVLQQQNLEFKRLYIESPVLIYVEKGMKAVRWPGGEYLIRAGEAIVVAGGQSLDITNKLAEDGSYRAHWLAWDETLIALYAESNPDLPVIKHALPISSDTADFAVSLHRSIKAVEDSTVPTMIARHRLQELLVWIGINGGRLEQSRVLTMAVKVRRLIGRDLANEWSAGAVASAFAMSEATMRRRLAEEGTNLSNLLIDARMSFALQLLQSTTQPVMQIALSVGYQTPSQFAVRFRRRFGFPPSAIRGHRRADP</sequence>
<name>A0A0N9VYQ5_PSEFL</name>
<dbReference type="Pfam" id="PF22200">
    <property type="entry name" value="ExsA_N"/>
    <property type="match status" value="1"/>
</dbReference>
<dbReference type="PROSITE" id="PS00041">
    <property type="entry name" value="HTH_ARAC_FAMILY_1"/>
    <property type="match status" value="1"/>
</dbReference>
<proteinExistence type="predicted"/>
<dbReference type="SMART" id="SM00342">
    <property type="entry name" value="HTH_ARAC"/>
    <property type="match status" value="1"/>
</dbReference>
<dbReference type="SUPFAM" id="SSF51215">
    <property type="entry name" value="Regulatory protein AraC"/>
    <property type="match status" value="1"/>
</dbReference>
<dbReference type="PRINTS" id="PR00032">
    <property type="entry name" value="HTHARAC"/>
</dbReference>
<dbReference type="GO" id="GO:0005829">
    <property type="term" value="C:cytosol"/>
    <property type="evidence" value="ECO:0007669"/>
    <property type="project" value="TreeGrafter"/>
</dbReference>
<evidence type="ECO:0000313" key="6">
    <source>
        <dbReference type="Proteomes" id="UP000066487"/>
    </source>
</evidence>
<dbReference type="InterPro" id="IPR054015">
    <property type="entry name" value="ExsA-like_N"/>
</dbReference>
<dbReference type="PANTHER" id="PTHR47894:SF4">
    <property type="entry name" value="HTH-TYPE TRANSCRIPTIONAL REGULATOR GADX"/>
    <property type="match status" value="1"/>
</dbReference>
<dbReference type="RefSeq" id="WP_054597266.1">
    <property type="nucleotide sequence ID" value="NZ_CP012830.1"/>
</dbReference>
<evidence type="ECO:0000259" key="4">
    <source>
        <dbReference type="PROSITE" id="PS01124"/>
    </source>
</evidence>
<reference evidence="6" key="1">
    <citation type="submission" date="2015-09" db="EMBL/GenBank/DDBJ databases">
        <title>Whole genome sequence of Pseudomonas fluorescens FW300-N2E3.</title>
        <authorList>
            <person name="Ray J."/>
            <person name="Melnyk R."/>
            <person name="Deutschbauer A."/>
        </authorList>
    </citation>
    <scope>NUCLEOTIDE SEQUENCE [LARGE SCALE GENOMIC DNA]</scope>
    <source>
        <strain evidence="6">FW300-N2E3</strain>
    </source>
</reference>
<dbReference type="EMBL" id="CP012830">
    <property type="protein sequence ID" value="ALI04034.1"/>
    <property type="molecule type" value="Genomic_DNA"/>
</dbReference>
<evidence type="ECO:0000256" key="2">
    <source>
        <dbReference type="ARBA" id="ARBA00023125"/>
    </source>
</evidence>
<dbReference type="InterPro" id="IPR009057">
    <property type="entry name" value="Homeodomain-like_sf"/>
</dbReference>
<protein>
    <submittedName>
        <fullName evidence="5">AraC family transcriptional regulator</fullName>
    </submittedName>
</protein>
<evidence type="ECO:0000313" key="5">
    <source>
        <dbReference type="EMBL" id="ALI04034.1"/>
    </source>
</evidence>
<feature type="domain" description="HTH araC/xylS-type" evidence="4">
    <location>
        <begin position="177"/>
        <end position="274"/>
    </location>
</feature>
<dbReference type="PROSITE" id="PS01124">
    <property type="entry name" value="HTH_ARAC_FAMILY_2"/>
    <property type="match status" value="1"/>
</dbReference>
<dbReference type="InterPro" id="IPR018062">
    <property type="entry name" value="HTH_AraC-typ_CS"/>
</dbReference>
<keyword evidence="2" id="KW-0238">DNA-binding</keyword>
<dbReference type="InterPro" id="IPR037923">
    <property type="entry name" value="HTH-like"/>
</dbReference>
<dbReference type="Pfam" id="PF12833">
    <property type="entry name" value="HTH_18"/>
    <property type="match status" value="1"/>
</dbReference>
<dbReference type="Gene3D" id="1.10.10.60">
    <property type="entry name" value="Homeodomain-like"/>
    <property type="match status" value="1"/>
</dbReference>
<evidence type="ECO:0000256" key="1">
    <source>
        <dbReference type="ARBA" id="ARBA00023015"/>
    </source>
</evidence>
<dbReference type="AlphaFoldDB" id="A0A0N9VYQ5"/>
<dbReference type="GO" id="GO:0000976">
    <property type="term" value="F:transcription cis-regulatory region binding"/>
    <property type="evidence" value="ECO:0007669"/>
    <property type="project" value="TreeGrafter"/>
</dbReference>
<accession>A0A0N9VYQ5</accession>
<dbReference type="PANTHER" id="PTHR47894">
    <property type="entry name" value="HTH-TYPE TRANSCRIPTIONAL REGULATOR GADX"/>
    <property type="match status" value="1"/>
</dbReference>
<keyword evidence="1" id="KW-0805">Transcription regulation</keyword>
<dbReference type="SUPFAM" id="SSF46689">
    <property type="entry name" value="Homeodomain-like"/>
    <property type="match status" value="1"/>
</dbReference>
<organism evidence="5 6">
    <name type="scientific">Pseudomonas fluorescens</name>
    <dbReference type="NCBI Taxonomy" id="294"/>
    <lineage>
        <taxon>Bacteria</taxon>
        <taxon>Pseudomonadati</taxon>
        <taxon>Pseudomonadota</taxon>
        <taxon>Gammaproteobacteria</taxon>
        <taxon>Pseudomonadales</taxon>
        <taxon>Pseudomonadaceae</taxon>
        <taxon>Pseudomonas</taxon>
    </lineage>
</organism>
<dbReference type="GO" id="GO:0003700">
    <property type="term" value="F:DNA-binding transcription factor activity"/>
    <property type="evidence" value="ECO:0007669"/>
    <property type="project" value="InterPro"/>
</dbReference>